<evidence type="ECO:0000259" key="2">
    <source>
        <dbReference type="Pfam" id="PF07584"/>
    </source>
</evidence>
<dbReference type="Pfam" id="PF07584">
    <property type="entry name" value="BatA"/>
    <property type="match status" value="1"/>
</dbReference>
<organism evidence="3 4">
    <name type="scientific">Salinimicrobium sediminis</name>
    <dbReference type="NCBI Taxonomy" id="1343891"/>
    <lineage>
        <taxon>Bacteria</taxon>
        <taxon>Pseudomonadati</taxon>
        <taxon>Bacteroidota</taxon>
        <taxon>Flavobacteriia</taxon>
        <taxon>Flavobacteriales</taxon>
        <taxon>Flavobacteriaceae</taxon>
        <taxon>Salinimicrobium</taxon>
    </lineage>
</organism>
<dbReference type="OrthoDB" id="9810200at2"/>
<evidence type="ECO:0000313" key="3">
    <source>
        <dbReference type="EMBL" id="SOC80210.1"/>
    </source>
</evidence>
<proteinExistence type="predicted"/>
<keyword evidence="1" id="KW-1133">Transmembrane helix</keyword>
<dbReference type="InterPro" id="IPR036465">
    <property type="entry name" value="vWFA_dom_sf"/>
</dbReference>
<accession>A0A285X4D5</accession>
<feature type="transmembrane region" description="Helical" evidence="1">
    <location>
        <begin position="618"/>
        <end position="640"/>
    </location>
</feature>
<protein>
    <submittedName>
        <fullName evidence="3">N-terminal double-transmembrane domain-containing protein</fullName>
    </submittedName>
</protein>
<keyword evidence="4" id="KW-1185">Reference proteome</keyword>
<dbReference type="RefSeq" id="WP_097056003.1">
    <property type="nucleotide sequence ID" value="NZ_OCMF01000002.1"/>
</dbReference>
<dbReference type="PANTHER" id="PTHR37464">
    <property type="entry name" value="BLL2463 PROTEIN"/>
    <property type="match status" value="1"/>
</dbReference>
<dbReference type="EMBL" id="OCMF01000002">
    <property type="protein sequence ID" value="SOC80210.1"/>
    <property type="molecule type" value="Genomic_DNA"/>
</dbReference>
<dbReference type="AlphaFoldDB" id="A0A285X4D5"/>
<keyword evidence="1" id="KW-0472">Membrane</keyword>
<dbReference type="NCBIfam" id="TIGR02226">
    <property type="entry name" value="two_anch"/>
    <property type="match status" value="1"/>
</dbReference>
<gene>
    <name evidence="3" type="ORF">SAMN06296241_1756</name>
</gene>
<name>A0A285X4D5_9FLAO</name>
<keyword evidence="1 3" id="KW-0812">Transmembrane</keyword>
<dbReference type="Gene3D" id="3.40.50.410">
    <property type="entry name" value="von Willebrand factor, type A domain"/>
    <property type="match status" value="1"/>
</dbReference>
<evidence type="ECO:0000256" key="1">
    <source>
        <dbReference type="SAM" id="Phobius"/>
    </source>
</evidence>
<feature type="transmembrane region" description="Helical" evidence="1">
    <location>
        <begin position="56"/>
        <end position="78"/>
    </location>
</feature>
<evidence type="ECO:0000313" key="4">
    <source>
        <dbReference type="Proteomes" id="UP000219193"/>
    </source>
</evidence>
<dbReference type="Proteomes" id="UP000219193">
    <property type="component" value="Unassembled WGS sequence"/>
</dbReference>
<dbReference type="InterPro" id="IPR024163">
    <property type="entry name" value="Aerotolerance_reg_N"/>
</dbReference>
<feature type="transmembrane region" description="Helical" evidence="1">
    <location>
        <begin position="6"/>
        <end position="24"/>
    </location>
</feature>
<dbReference type="InterPro" id="IPR011933">
    <property type="entry name" value="Double_TM_dom"/>
</dbReference>
<dbReference type="PANTHER" id="PTHR37464:SF1">
    <property type="entry name" value="BLL2463 PROTEIN"/>
    <property type="match status" value="1"/>
</dbReference>
<reference evidence="4" key="1">
    <citation type="submission" date="2017-09" db="EMBL/GenBank/DDBJ databases">
        <authorList>
            <person name="Varghese N."/>
            <person name="Submissions S."/>
        </authorList>
    </citation>
    <scope>NUCLEOTIDE SEQUENCE [LARGE SCALE GENOMIC DNA]</scope>
    <source>
        <strain evidence="4">CGMCC 1.12641</strain>
    </source>
</reference>
<feature type="domain" description="Aerotolerance regulator N-terminal" evidence="2">
    <location>
        <begin position="1"/>
        <end position="76"/>
    </location>
</feature>
<sequence>MYFKHPELLYALFLLVIPILVHLFQLRKFRTTKFTNVKFLKKAVLQTRKSSRLKKFLILCTRLLLLASVIFAFAQPYFPPASGEVKEVETVIWLDNSYSMQARGQNGILLRRSIQDLLENLPEDAQVTLFTNNSEYRNISAATLRHRLQALDYSETQLPWRSVHLKAQNLFGSKGNAQRNFIAISDFQKTGDSIAPIADNISTYLVKLETENHLNISIDSAFVSSRSLDETVLGVEISASGVLQEEVSVGLYDKDRLLARKTIPLNEELKGSTTFSFASEAIPFGSIRIDDNGLQFDNRLYFSINKTPPVKVVVIGDTEAEYLQRIYKEPEFLLHIFPENNIDYNLLSQANLVILNEPEKIPFSLISTLQQLVREQVFLIVVPAPAANLSEYNGLFQNLGLPVFGIRNDQEKLITDITFSHPLYESVFNERVSNFEYPKVKSSFPVMGTPSGILKYQNGQPFLYEQNNTFVFTAALRKENANFKSAPLIVPTFYNIGNLAISPDKLYYLLGNRQKISIQANLQKDEILKLASSKTTFIPQQQSFQNKVDLFLNELPQQEGHYNVLQDSVILTSLGFNVDRRESLPVQKDIRVLDGVYVHQSIPQVFNDIKSAGEVHTLWKWFIILALFFLLTEMLILKFLK</sequence>